<evidence type="ECO:0000313" key="2">
    <source>
        <dbReference type="EMBL" id="CAG2056781.1"/>
    </source>
</evidence>
<dbReference type="EMBL" id="CAJPIN010004337">
    <property type="protein sequence ID" value="CAG2056781.1"/>
    <property type="molecule type" value="Genomic_DNA"/>
</dbReference>
<protein>
    <submittedName>
        <fullName evidence="2">Uncharacterized protein</fullName>
    </submittedName>
</protein>
<sequence length="192" mass="22298">MSLTFARANGKPPFSPIRQGQAAVEGIQHGDSWRRVQWLLNPGVPPVRKSDYRQKTLKRTSATKQYSTRGPTFYCPDLNTRTPERLHSAPTIEFSPSSPPDGMHAKGSLKEKLEQLRHVRLKVESKVREAQEEERKRLGDQVHYQRQVFHFRQKMLVHTIKGLKRSLEDQSARLQETYRANNDDDKQDYCET</sequence>
<proteinExistence type="predicted"/>
<organism evidence="2 3">
    <name type="scientific">Timema podura</name>
    <name type="common">Walking stick</name>
    <dbReference type="NCBI Taxonomy" id="61482"/>
    <lineage>
        <taxon>Eukaryota</taxon>
        <taxon>Metazoa</taxon>
        <taxon>Ecdysozoa</taxon>
        <taxon>Arthropoda</taxon>
        <taxon>Hexapoda</taxon>
        <taxon>Insecta</taxon>
        <taxon>Pterygota</taxon>
        <taxon>Neoptera</taxon>
        <taxon>Polyneoptera</taxon>
        <taxon>Phasmatodea</taxon>
        <taxon>Timematodea</taxon>
        <taxon>Timematoidea</taxon>
        <taxon>Timematidae</taxon>
        <taxon>Timema</taxon>
    </lineage>
</organism>
<evidence type="ECO:0000313" key="3">
    <source>
        <dbReference type="Proteomes" id="UP001153148"/>
    </source>
</evidence>
<dbReference type="Proteomes" id="UP001153148">
    <property type="component" value="Unassembled WGS sequence"/>
</dbReference>
<name>A0ABN7NLQ8_TIMPD</name>
<evidence type="ECO:0000256" key="1">
    <source>
        <dbReference type="SAM" id="MobiDB-lite"/>
    </source>
</evidence>
<comment type="caution">
    <text evidence="2">The sequence shown here is derived from an EMBL/GenBank/DDBJ whole genome shotgun (WGS) entry which is preliminary data.</text>
</comment>
<reference evidence="2" key="1">
    <citation type="submission" date="2021-03" db="EMBL/GenBank/DDBJ databases">
        <authorList>
            <person name="Tran Van P."/>
        </authorList>
    </citation>
    <scope>NUCLEOTIDE SEQUENCE</scope>
</reference>
<accession>A0ABN7NLQ8</accession>
<gene>
    <name evidence="2" type="ORF">TPAB3V08_LOCUS3765</name>
</gene>
<feature type="compositionally biased region" description="Polar residues" evidence="1">
    <location>
        <begin position="59"/>
        <end position="70"/>
    </location>
</feature>
<feature type="region of interest" description="Disordered" evidence="1">
    <location>
        <begin position="1"/>
        <end position="20"/>
    </location>
</feature>
<feature type="region of interest" description="Disordered" evidence="1">
    <location>
        <begin position="47"/>
        <end position="82"/>
    </location>
</feature>
<keyword evidence="3" id="KW-1185">Reference proteome</keyword>